<evidence type="ECO:0000256" key="2">
    <source>
        <dbReference type="ARBA" id="ARBA00022448"/>
    </source>
</evidence>
<dbReference type="RefSeq" id="WP_123669731.1">
    <property type="nucleotide sequence ID" value="NZ_RJKE01000001.1"/>
</dbReference>
<dbReference type="Gene3D" id="3.30.70.20">
    <property type="match status" value="1"/>
</dbReference>
<dbReference type="GO" id="GO:0051539">
    <property type="term" value="F:4 iron, 4 sulfur cluster binding"/>
    <property type="evidence" value="ECO:0007669"/>
    <property type="project" value="UniProtKB-UniRule"/>
</dbReference>
<feature type="domain" description="4Fe-4S ferredoxin-type" evidence="9">
    <location>
        <begin position="1"/>
        <end position="31"/>
    </location>
</feature>
<feature type="domain" description="4Fe-4S ferredoxin-type" evidence="9">
    <location>
        <begin position="33"/>
        <end position="62"/>
    </location>
</feature>
<gene>
    <name evidence="10" type="ORF">EDD29_8570</name>
</gene>
<dbReference type="PANTHER" id="PTHR42859">
    <property type="entry name" value="OXIDOREDUCTASE"/>
    <property type="match status" value="1"/>
</dbReference>
<evidence type="ECO:0000256" key="5">
    <source>
        <dbReference type="ARBA" id="ARBA00022982"/>
    </source>
</evidence>
<keyword evidence="8" id="KW-0003">3Fe-4S</keyword>
<keyword evidence="4 8" id="KW-0479">Metal-binding</keyword>
<reference evidence="10 11" key="1">
    <citation type="submission" date="2018-11" db="EMBL/GenBank/DDBJ databases">
        <title>Sequencing the genomes of 1000 actinobacteria strains.</title>
        <authorList>
            <person name="Klenk H.-P."/>
        </authorList>
    </citation>
    <scope>NUCLEOTIDE SEQUENCE [LARGE SCALE GENOMIC DNA]</scope>
    <source>
        <strain evidence="10 11">DSM 44254</strain>
    </source>
</reference>
<evidence type="ECO:0000256" key="7">
    <source>
        <dbReference type="ARBA" id="ARBA00023014"/>
    </source>
</evidence>
<dbReference type="Proteomes" id="UP000272400">
    <property type="component" value="Unassembled WGS sequence"/>
</dbReference>
<comment type="caution">
    <text evidence="10">The sequence shown here is derived from an EMBL/GenBank/DDBJ whole genome shotgun (WGS) entry which is preliminary data.</text>
</comment>
<protein>
    <recommendedName>
        <fullName evidence="8">Ferredoxin</fullName>
    </recommendedName>
</protein>
<organism evidence="10 11">
    <name type="scientific">Actinocorallia herbida</name>
    <dbReference type="NCBI Taxonomy" id="58109"/>
    <lineage>
        <taxon>Bacteria</taxon>
        <taxon>Bacillati</taxon>
        <taxon>Actinomycetota</taxon>
        <taxon>Actinomycetes</taxon>
        <taxon>Streptosporangiales</taxon>
        <taxon>Thermomonosporaceae</taxon>
        <taxon>Actinocorallia</taxon>
    </lineage>
</organism>
<dbReference type="InterPro" id="IPR017900">
    <property type="entry name" value="4Fe4S_Fe_S_CS"/>
</dbReference>
<evidence type="ECO:0000259" key="9">
    <source>
        <dbReference type="PROSITE" id="PS51379"/>
    </source>
</evidence>
<evidence type="ECO:0000256" key="4">
    <source>
        <dbReference type="ARBA" id="ARBA00022723"/>
    </source>
</evidence>
<dbReference type="EMBL" id="RJKE01000001">
    <property type="protein sequence ID" value="ROO90831.1"/>
    <property type="molecule type" value="Genomic_DNA"/>
</dbReference>
<dbReference type="PANTHER" id="PTHR42859:SF2">
    <property type="entry name" value="FERREDOXIN"/>
    <property type="match status" value="1"/>
</dbReference>
<dbReference type="GO" id="GO:0009055">
    <property type="term" value="F:electron transfer activity"/>
    <property type="evidence" value="ECO:0007669"/>
    <property type="project" value="UniProtKB-UniRule"/>
</dbReference>
<name>A0A3N1DBC6_9ACTN</name>
<keyword evidence="2 8" id="KW-0813">Transport</keyword>
<dbReference type="InterPro" id="IPR000813">
    <property type="entry name" value="7Fe_ferredoxin"/>
</dbReference>
<accession>A0A3N1DBC6</accession>
<dbReference type="PRINTS" id="PR00354">
    <property type="entry name" value="7FE8SFRDOXIN"/>
</dbReference>
<dbReference type="Pfam" id="PF00037">
    <property type="entry name" value="Fer4"/>
    <property type="match status" value="1"/>
</dbReference>
<evidence type="ECO:0000256" key="8">
    <source>
        <dbReference type="RuleBase" id="RU365098"/>
    </source>
</evidence>
<comment type="cofactor">
    <cofactor evidence="1 8">
        <name>[4Fe-4S] cluster</name>
        <dbReference type="ChEBI" id="CHEBI:49883"/>
    </cofactor>
</comment>
<dbReference type="InterPro" id="IPR017896">
    <property type="entry name" value="4Fe4S_Fe-S-bd"/>
</dbReference>
<dbReference type="GO" id="GO:0046872">
    <property type="term" value="F:metal ion binding"/>
    <property type="evidence" value="ECO:0007669"/>
    <property type="project" value="UniProtKB-UniRule"/>
</dbReference>
<comment type="cofactor">
    <cofactor evidence="8">
        <name>[3Fe-4S] cluster</name>
        <dbReference type="ChEBI" id="CHEBI:21137"/>
    </cofactor>
    <text evidence="8">Binds 1 [3Fe-4S] cluster.</text>
</comment>
<dbReference type="PROSITE" id="PS00198">
    <property type="entry name" value="4FE4S_FER_1"/>
    <property type="match status" value="1"/>
</dbReference>
<evidence type="ECO:0000256" key="6">
    <source>
        <dbReference type="ARBA" id="ARBA00023004"/>
    </source>
</evidence>
<keyword evidence="7 8" id="KW-0411">Iron-sulfur</keyword>
<dbReference type="GO" id="GO:0051538">
    <property type="term" value="F:3 iron, 4 sulfur cluster binding"/>
    <property type="evidence" value="ECO:0007669"/>
    <property type="project" value="UniProtKB-UniRule"/>
</dbReference>
<keyword evidence="11" id="KW-1185">Reference proteome</keyword>
<dbReference type="OrthoDB" id="9798098at2"/>
<keyword evidence="5 8" id="KW-0249">Electron transport</keyword>
<proteinExistence type="predicted"/>
<keyword evidence="6 8" id="KW-0408">Iron</keyword>
<comment type="function">
    <text evidence="8">Ferredoxins are iron-sulfur proteins that transfer electrons in a wide variety of metabolic reactions.</text>
</comment>
<dbReference type="SUPFAM" id="SSF54862">
    <property type="entry name" value="4Fe-4S ferredoxins"/>
    <property type="match status" value="1"/>
</dbReference>
<keyword evidence="3 8" id="KW-0004">4Fe-4S</keyword>
<dbReference type="AlphaFoldDB" id="A0A3N1DBC6"/>
<evidence type="ECO:0000256" key="3">
    <source>
        <dbReference type="ARBA" id="ARBA00022485"/>
    </source>
</evidence>
<evidence type="ECO:0000313" key="10">
    <source>
        <dbReference type="EMBL" id="ROO90831.1"/>
    </source>
</evidence>
<evidence type="ECO:0000313" key="11">
    <source>
        <dbReference type="Proteomes" id="UP000272400"/>
    </source>
</evidence>
<dbReference type="InterPro" id="IPR050294">
    <property type="entry name" value="RnfB_subfamily"/>
</dbReference>
<evidence type="ECO:0000256" key="1">
    <source>
        <dbReference type="ARBA" id="ARBA00001966"/>
    </source>
</evidence>
<sequence length="84" mass="9262">MAFVITLPCVGVKDGACAEVCPADCIETTDAADQYFIDPERCIDCDVCVTVCPVDAIYRETEVPEEWESFTARNAAFFTPEESQ</sequence>
<dbReference type="PROSITE" id="PS51379">
    <property type="entry name" value="4FE4S_FER_2"/>
    <property type="match status" value="2"/>
</dbReference>